<dbReference type="EMBL" id="LVEN01000023">
    <property type="protein sequence ID" value="OCB74544.1"/>
    <property type="molecule type" value="Genomic_DNA"/>
</dbReference>
<comment type="caution">
    <text evidence="2">The sequence shown here is derived from an EMBL/GenBank/DDBJ whole genome shotgun (WGS) entry which is preliminary data.</text>
</comment>
<dbReference type="PROSITE" id="PS51257">
    <property type="entry name" value="PROKAR_LIPOPROTEIN"/>
    <property type="match status" value="1"/>
</dbReference>
<keyword evidence="1" id="KW-0732">Signal</keyword>
<feature type="chain" id="PRO_5046246975" evidence="1">
    <location>
        <begin position="23"/>
        <end position="335"/>
    </location>
</feature>
<keyword evidence="3" id="KW-1185">Reference proteome</keyword>
<name>A0ABX2XJ91_9FLAO</name>
<evidence type="ECO:0000256" key="1">
    <source>
        <dbReference type="SAM" id="SignalP"/>
    </source>
</evidence>
<gene>
    <name evidence="2" type="ORF">FLP_10390</name>
</gene>
<feature type="signal peptide" evidence="1">
    <location>
        <begin position="1"/>
        <end position="22"/>
    </location>
</feature>
<dbReference type="Pfam" id="PF19765">
    <property type="entry name" value="DUF6252"/>
    <property type="match status" value="1"/>
</dbReference>
<evidence type="ECO:0000313" key="3">
    <source>
        <dbReference type="Proteomes" id="UP000093343"/>
    </source>
</evidence>
<dbReference type="InterPro" id="IPR046219">
    <property type="entry name" value="DUF6252"/>
</dbReference>
<protein>
    <submittedName>
        <fullName evidence="2">Uncharacterized protein</fullName>
    </submittedName>
</protein>
<organism evidence="2 3">
    <name type="scientific">Flavobacterium piscis</name>
    <dbReference type="NCBI Taxonomy" id="1114874"/>
    <lineage>
        <taxon>Bacteria</taxon>
        <taxon>Pseudomonadati</taxon>
        <taxon>Bacteroidota</taxon>
        <taxon>Flavobacteriia</taxon>
        <taxon>Flavobacteriales</taxon>
        <taxon>Flavobacteriaceae</taxon>
        <taxon>Flavobacterium</taxon>
    </lineage>
</organism>
<dbReference type="RefSeq" id="WP_065449458.1">
    <property type="nucleotide sequence ID" value="NZ_LVEN01000023.1"/>
</dbReference>
<evidence type="ECO:0000313" key="2">
    <source>
        <dbReference type="EMBL" id="OCB74544.1"/>
    </source>
</evidence>
<accession>A0ABX2XJ91</accession>
<sequence length="335" mass="35344">MKKNYVLFLLLFALGISFTSCTKDFEDGLNYNNGNQEAGSGNGNNPAGTGVFKATVGGNAFVANSSSAIVTDNFVLIAGIRTSNKDVIQITLPSNKVGTYTWANSEDDGEKFVLSYGSATDENPFISASNEVAEFFGVKDYTDTAIVTITAVDKTKKTISGTFQFTGFRDLGDDKTETKIITNGSFANIPYTENAPVDESDGFLNAKIDGVDFAENDIDVASVSSSGVYPYYSIVGVKNGGSDDSVLIGISQSYGVGTYQASSVTLNGGGEELVNVANASCILDDLLYTTESGSLTITSKTATKIEGTFNFVVSNFTTGKKKTITGSFAINTDDL</sequence>
<reference evidence="3" key="1">
    <citation type="submission" date="2016-03" db="EMBL/GenBank/DDBJ databases">
        <title>Draft genome sequence of Paenibacillus glacialis DSM 22343.</title>
        <authorList>
            <person name="Shin S.-K."/>
            <person name="Yi H."/>
        </authorList>
    </citation>
    <scope>NUCLEOTIDE SEQUENCE [LARGE SCALE GENOMIC DNA]</scope>
    <source>
        <strain evidence="3">CCUG 60099</strain>
    </source>
</reference>
<dbReference type="Proteomes" id="UP000093343">
    <property type="component" value="Unassembled WGS sequence"/>
</dbReference>
<proteinExistence type="predicted"/>